<dbReference type="InterPro" id="IPR028978">
    <property type="entry name" value="Chorismate_lyase_/UTRA_dom_sf"/>
</dbReference>
<keyword evidence="3" id="KW-0804">Transcription</keyword>
<evidence type="ECO:0000256" key="1">
    <source>
        <dbReference type="ARBA" id="ARBA00023015"/>
    </source>
</evidence>
<dbReference type="FunFam" id="1.10.10.10:FF:000079">
    <property type="entry name" value="GntR family transcriptional regulator"/>
    <property type="match status" value="1"/>
</dbReference>
<dbReference type="SUPFAM" id="SSF64288">
    <property type="entry name" value="Chorismate lyase-like"/>
    <property type="match status" value="1"/>
</dbReference>
<dbReference type="Gene3D" id="1.10.10.10">
    <property type="entry name" value="Winged helix-like DNA-binding domain superfamily/Winged helix DNA-binding domain"/>
    <property type="match status" value="1"/>
</dbReference>
<evidence type="ECO:0000259" key="4">
    <source>
        <dbReference type="PROSITE" id="PS50949"/>
    </source>
</evidence>
<keyword evidence="2" id="KW-0238">DNA-binding</keyword>
<accession>A0A0F4L881</accession>
<dbReference type="InterPro" id="IPR011663">
    <property type="entry name" value="UTRA"/>
</dbReference>
<dbReference type="GO" id="GO:0045892">
    <property type="term" value="P:negative regulation of DNA-templated transcription"/>
    <property type="evidence" value="ECO:0007669"/>
    <property type="project" value="TreeGrafter"/>
</dbReference>
<dbReference type="HOGENOM" id="CLU_063236_4_2_9"/>
<dbReference type="InterPro" id="IPR050679">
    <property type="entry name" value="Bact_HTH_transcr_reg"/>
</dbReference>
<sequence length="237" mass="27050">MKAKNTLYYQVMLKLKQKIQDGEYPVDSKLPTEGELQDEFGVSRVTLRKAINQLATEGLIEKIQGNGSYVRKPEKVKKLLRLNSVEGFSYTAKKNGFLPSSKIINFAQIIPSRRIQNIFRLNSSTCLNIKRVLFLDEQPVIVDDSYILAPFYEFLQKSDIEISLYEALKRNPLIKKLSPQETLVSATEADKELSDLLAKPFGCSLLNIDNVLKNQDGKIVQCSEEFVDPDVYQIRIR</sequence>
<dbReference type="OrthoDB" id="149756at2"/>
<keyword evidence="1" id="KW-0805">Transcription regulation</keyword>
<dbReference type="PATRIC" id="fig|1218493.3.peg.1575"/>
<dbReference type="InterPro" id="IPR036388">
    <property type="entry name" value="WH-like_DNA-bd_sf"/>
</dbReference>
<reference evidence="5 6" key="1">
    <citation type="submission" date="2014-12" db="EMBL/GenBank/DDBJ databases">
        <title>Comparative genomics of the lactic acid bacteria isolated from the honey bee gut.</title>
        <authorList>
            <person name="Ellegaard K.M."/>
            <person name="Tamarit D."/>
            <person name="Javelind E."/>
            <person name="Olofsson T."/>
            <person name="Andersson S.G."/>
            <person name="Vasquez A."/>
        </authorList>
    </citation>
    <scope>NUCLEOTIDE SEQUENCE [LARGE SCALE GENOMIC DNA]</scope>
    <source>
        <strain evidence="5 6">Biut2</strain>
    </source>
</reference>
<organism evidence="5 6">
    <name type="scientific">Lactobacillus kullabergensis</name>
    <dbReference type="NCBI Taxonomy" id="1218493"/>
    <lineage>
        <taxon>Bacteria</taxon>
        <taxon>Bacillati</taxon>
        <taxon>Bacillota</taxon>
        <taxon>Bacilli</taxon>
        <taxon>Lactobacillales</taxon>
        <taxon>Lactobacillaceae</taxon>
        <taxon>Lactobacillus</taxon>
    </lineage>
</organism>
<evidence type="ECO:0000256" key="2">
    <source>
        <dbReference type="ARBA" id="ARBA00023125"/>
    </source>
</evidence>
<dbReference type="SUPFAM" id="SSF46785">
    <property type="entry name" value="Winged helix' DNA-binding domain"/>
    <property type="match status" value="1"/>
</dbReference>
<dbReference type="GO" id="GO:0003677">
    <property type="term" value="F:DNA binding"/>
    <property type="evidence" value="ECO:0007669"/>
    <property type="project" value="UniProtKB-KW"/>
</dbReference>
<dbReference type="InterPro" id="IPR000524">
    <property type="entry name" value="Tscrpt_reg_HTH_GntR"/>
</dbReference>
<evidence type="ECO:0000313" key="6">
    <source>
        <dbReference type="Proteomes" id="UP000033533"/>
    </source>
</evidence>
<dbReference type="Pfam" id="PF07702">
    <property type="entry name" value="UTRA"/>
    <property type="match status" value="1"/>
</dbReference>
<dbReference type="PRINTS" id="PR00035">
    <property type="entry name" value="HTHGNTR"/>
</dbReference>
<dbReference type="SMART" id="SM00866">
    <property type="entry name" value="UTRA"/>
    <property type="match status" value="1"/>
</dbReference>
<dbReference type="PANTHER" id="PTHR44846">
    <property type="entry name" value="MANNOSYL-D-GLYCERATE TRANSPORT/METABOLISM SYSTEM REPRESSOR MNGR-RELATED"/>
    <property type="match status" value="1"/>
</dbReference>
<dbReference type="Gene3D" id="3.40.1410.10">
    <property type="entry name" value="Chorismate lyase-like"/>
    <property type="match status" value="1"/>
</dbReference>
<dbReference type="PANTHER" id="PTHR44846:SF1">
    <property type="entry name" value="MANNOSYL-D-GLYCERATE TRANSPORT_METABOLISM SYSTEM REPRESSOR MNGR-RELATED"/>
    <property type="match status" value="1"/>
</dbReference>
<dbReference type="AlphaFoldDB" id="A0A0F4L881"/>
<dbReference type="PROSITE" id="PS50949">
    <property type="entry name" value="HTH_GNTR"/>
    <property type="match status" value="1"/>
</dbReference>
<gene>
    <name evidence="5" type="ORF">JF76_15030</name>
</gene>
<protein>
    <recommendedName>
        <fullName evidence="4">HTH gntR-type domain-containing protein</fullName>
    </recommendedName>
</protein>
<dbReference type="SMART" id="SM00345">
    <property type="entry name" value="HTH_GNTR"/>
    <property type="match status" value="1"/>
</dbReference>
<dbReference type="RefSeq" id="WP_141639326.1">
    <property type="nucleotide sequence ID" value="NZ_JBHSZS010000026.1"/>
</dbReference>
<dbReference type="GO" id="GO:0003700">
    <property type="term" value="F:DNA-binding transcription factor activity"/>
    <property type="evidence" value="ECO:0007669"/>
    <property type="project" value="InterPro"/>
</dbReference>
<dbReference type="STRING" id="1218493.JF76_15030"/>
<name>A0A0F4L881_9LACO</name>
<dbReference type="CDD" id="cd07377">
    <property type="entry name" value="WHTH_GntR"/>
    <property type="match status" value="1"/>
</dbReference>
<dbReference type="Pfam" id="PF00392">
    <property type="entry name" value="GntR"/>
    <property type="match status" value="1"/>
</dbReference>
<comment type="caution">
    <text evidence="5">The sequence shown here is derived from an EMBL/GenBank/DDBJ whole genome shotgun (WGS) entry which is preliminary data.</text>
</comment>
<evidence type="ECO:0000256" key="3">
    <source>
        <dbReference type="ARBA" id="ARBA00023163"/>
    </source>
</evidence>
<dbReference type="Proteomes" id="UP000033533">
    <property type="component" value="Unassembled WGS sequence"/>
</dbReference>
<feature type="domain" description="HTH gntR-type" evidence="4">
    <location>
        <begin position="5"/>
        <end position="73"/>
    </location>
</feature>
<evidence type="ECO:0000313" key="5">
    <source>
        <dbReference type="EMBL" id="KJY54483.1"/>
    </source>
</evidence>
<proteinExistence type="predicted"/>
<dbReference type="EMBL" id="JXBY01000025">
    <property type="protein sequence ID" value="KJY54483.1"/>
    <property type="molecule type" value="Genomic_DNA"/>
</dbReference>
<dbReference type="InterPro" id="IPR036390">
    <property type="entry name" value="WH_DNA-bd_sf"/>
</dbReference>